<keyword evidence="9" id="KW-1185">Reference proteome</keyword>
<evidence type="ECO:0000313" key="9">
    <source>
        <dbReference type="Proteomes" id="UP001201980"/>
    </source>
</evidence>
<dbReference type="PANTHER" id="PTHR11604">
    <property type="entry name" value="PROFILIN"/>
    <property type="match status" value="1"/>
</dbReference>
<evidence type="ECO:0000256" key="4">
    <source>
        <dbReference type="ARBA" id="ARBA00023203"/>
    </source>
</evidence>
<name>A0AAD5WPM0_9PEZI</name>
<keyword evidence="5" id="KW-0206">Cytoskeleton</keyword>
<dbReference type="SMART" id="SM00392">
    <property type="entry name" value="PROF"/>
    <property type="match status" value="1"/>
</dbReference>
<dbReference type="Proteomes" id="UP001201980">
    <property type="component" value="Unassembled WGS sequence"/>
</dbReference>
<dbReference type="InterPro" id="IPR005455">
    <property type="entry name" value="PFN_euk"/>
</dbReference>
<comment type="caution">
    <text evidence="8">The sequence shown here is derived from an EMBL/GenBank/DDBJ whole genome shotgun (WGS) entry which is preliminary data.</text>
</comment>
<dbReference type="CDD" id="cd00148">
    <property type="entry name" value="PROF"/>
    <property type="match status" value="1"/>
</dbReference>
<keyword evidence="3" id="KW-0963">Cytoplasm</keyword>
<evidence type="ECO:0000256" key="1">
    <source>
        <dbReference type="ARBA" id="ARBA00004245"/>
    </source>
</evidence>
<dbReference type="GO" id="GO:0005938">
    <property type="term" value="C:cell cortex"/>
    <property type="evidence" value="ECO:0007669"/>
    <property type="project" value="TreeGrafter"/>
</dbReference>
<evidence type="ECO:0000256" key="7">
    <source>
        <dbReference type="SAM" id="MobiDB-lite"/>
    </source>
</evidence>
<evidence type="ECO:0000256" key="2">
    <source>
        <dbReference type="ARBA" id="ARBA00010058"/>
    </source>
</evidence>
<dbReference type="GO" id="GO:0005856">
    <property type="term" value="C:cytoskeleton"/>
    <property type="evidence" value="ECO:0007669"/>
    <property type="project" value="UniProtKB-SubCell"/>
</dbReference>
<feature type="compositionally biased region" description="Low complexity" evidence="7">
    <location>
        <begin position="26"/>
        <end position="35"/>
    </location>
</feature>
<dbReference type="PANTHER" id="PTHR11604:SF0">
    <property type="entry name" value="PROFILIN"/>
    <property type="match status" value="1"/>
</dbReference>
<sequence length="180" mass="19126">MMTMVDGRCCADSTNITVFSAQEGSTATTTTSYHTTKTHRREPQANAPRPHPHSLVGSGHIQKAAIISVAGDSKWAGSPDFDLSADEMKAIAEVYSSENAQASAYGSGLRLAGEPYTVIRIEDITILLRCKVEGKEKIGACIGKAKQCIVVGYYDGNIAQPGNANQAVQALVEYLAKAGY</sequence>
<gene>
    <name evidence="8" type="ORF">MKZ38_006571</name>
</gene>
<dbReference type="SUPFAM" id="SSF55770">
    <property type="entry name" value="Profilin (actin-binding protein)"/>
    <property type="match status" value="1"/>
</dbReference>
<evidence type="ECO:0000256" key="5">
    <source>
        <dbReference type="ARBA" id="ARBA00023212"/>
    </source>
</evidence>
<feature type="region of interest" description="Disordered" evidence="7">
    <location>
        <begin position="22"/>
        <end position="55"/>
    </location>
</feature>
<dbReference type="PRINTS" id="PR00392">
    <property type="entry name" value="PROFILIN"/>
</dbReference>
<dbReference type="InterPro" id="IPR036140">
    <property type="entry name" value="PFN_sf"/>
</dbReference>
<evidence type="ECO:0000256" key="6">
    <source>
        <dbReference type="RuleBase" id="RU003909"/>
    </source>
</evidence>
<dbReference type="Gene3D" id="3.30.450.30">
    <property type="entry name" value="Dynein light chain 2a, cytoplasmic"/>
    <property type="match status" value="1"/>
</dbReference>
<dbReference type="Pfam" id="PF00235">
    <property type="entry name" value="Profilin"/>
    <property type="match status" value="1"/>
</dbReference>
<comment type="similarity">
    <text evidence="2 6">Belongs to the profilin family.</text>
</comment>
<comment type="subcellular location">
    <subcellularLocation>
        <location evidence="1">Cytoplasm</location>
        <location evidence="1">Cytoskeleton</location>
    </subcellularLocation>
</comment>
<reference evidence="8" key="1">
    <citation type="submission" date="2022-07" db="EMBL/GenBank/DDBJ databases">
        <title>Draft genome sequence of Zalerion maritima ATCC 34329, a (micro)plastics degrading marine fungus.</title>
        <authorList>
            <person name="Paco A."/>
            <person name="Goncalves M.F.M."/>
            <person name="Rocha-Santos T.A.P."/>
            <person name="Alves A."/>
        </authorList>
    </citation>
    <scope>NUCLEOTIDE SEQUENCE</scope>
    <source>
        <strain evidence="8">ATCC 34329</strain>
    </source>
</reference>
<protein>
    <recommendedName>
        <fullName evidence="6">Profilin</fullName>
    </recommendedName>
</protein>
<dbReference type="InterPro" id="IPR048278">
    <property type="entry name" value="PFN"/>
</dbReference>
<dbReference type="AlphaFoldDB" id="A0AAD5WPM0"/>
<dbReference type="GO" id="GO:0003785">
    <property type="term" value="F:actin monomer binding"/>
    <property type="evidence" value="ECO:0007669"/>
    <property type="project" value="TreeGrafter"/>
</dbReference>
<evidence type="ECO:0000256" key="3">
    <source>
        <dbReference type="ARBA" id="ARBA00022490"/>
    </source>
</evidence>
<accession>A0AAD5WPM0</accession>
<dbReference type="EMBL" id="JAKWBI020000400">
    <property type="protein sequence ID" value="KAJ2895459.1"/>
    <property type="molecule type" value="Genomic_DNA"/>
</dbReference>
<organism evidence="8 9">
    <name type="scientific">Zalerion maritima</name>
    <dbReference type="NCBI Taxonomy" id="339359"/>
    <lineage>
        <taxon>Eukaryota</taxon>
        <taxon>Fungi</taxon>
        <taxon>Dikarya</taxon>
        <taxon>Ascomycota</taxon>
        <taxon>Pezizomycotina</taxon>
        <taxon>Sordariomycetes</taxon>
        <taxon>Lulworthiomycetidae</taxon>
        <taxon>Lulworthiales</taxon>
        <taxon>Lulworthiaceae</taxon>
        <taxon>Zalerion</taxon>
    </lineage>
</organism>
<keyword evidence="4 6" id="KW-0009">Actin-binding</keyword>
<proteinExistence type="inferred from homology"/>
<evidence type="ECO:0000313" key="8">
    <source>
        <dbReference type="EMBL" id="KAJ2895459.1"/>
    </source>
</evidence>